<proteinExistence type="predicted"/>
<keyword evidence="4 7" id="KW-0863">Zinc-finger</keyword>
<feature type="domain" description="C2H2-type" evidence="9">
    <location>
        <begin position="296"/>
        <end position="320"/>
    </location>
</feature>
<evidence type="ECO:0000259" key="9">
    <source>
        <dbReference type="PROSITE" id="PS50157"/>
    </source>
</evidence>
<name>A0A9P5YED6_9AGAR</name>
<dbReference type="GO" id="GO:0000981">
    <property type="term" value="F:DNA-binding transcription factor activity, RNA polymerase II-specific"/>
    <property type="evidence" value="ECO:0007669"/>
    <property type="project" value="TreeGrafter"/>
</dbReference>
<dbReference type="AlphaFoldDB" id="A0A9P5YED6"/>
<dbReference type="PANTHER" id="PTHR19818">
    <property type="entry name" value="ZINC FINGER PROTEIN ZIC AND GLI"/>
    <property type="match status" value="1"/>
</dbReference>
<keyword evidence="2" id="KW-0479">Metal-binding</keyword>
<dbReference type="PROSITE" id="PS50157">
    <property type="entry name" value="ZINC_FINGER_C2H2_2"/>
    <property type="match status" value="2"/>
</dbReference>
<dbReference type="Gene3D" id="3.30.160.60">
    <property type="entry name" value="Classic Zinc Finger"/>
    <property type="match status" value="1"/>
</dbReference>
<dbReference type="PANTHER" id="PTHR19818:SF139">
    <property type="entry name" value="PAIR-RULE PROTEIN ODD-PAIRED"/>
    <property type="match status" value="1"/>
</dbReference>
<protein>
    <recommendedName>
        <fullName evidence="9">C2H2-type domain-containing protein</fullName>
    </recommendedName>
</protein>
<evidence type="ECO:0000256" key="5">
    <source>
        <dbReference type="ARBA" id="ARBA00022833"/>
    </source>
</evidence>
<dbReference type="InterPro" id="IPR050329">
    <property type="entry name" value="GLI_C2H2-zinc-finger"/>
</dbReference>
<gene>
    <name evidence="10" type="ORF">BDZ94DRAFT_1306509</name>
</gene>
<dbReference type="GO" id="GO:0045944">
    <property type="term" value="P:positive regulation of transcription by RNA polymerase II"/>
    <property type="evidence" value="ECO:0007669"/>
    <property type="project" value="UniProtKB-ARBA"/>
</dbReference>
<keyword evidence="6" id="KW-0539">Nucleus</keyword>
<dbReference type="PROSITE" id="PS00028">
    <property type="entry name" value="ZINC_FINGER_C2H2_1"/>
    <property type="match status" value="2"/>
</dbReference>
<evidence type="ECO:0000256" key="1">
    <source>
        <dbReference type="ARBA" id="ARBA00004123"/>
    </source>
</evidence>
<dbReference type="InterPro" id="IPR036236">
    <property type="entry name" value="Znf_C2H2_sf"/>
</dbReference>
<dbReference type="SMART" id="SM00355">
    <property type="entry name" value="ZnF_C2H2"/>
    <property type="match status" value="2"/>
</dbReference>
<organism evidence="10 11">
    <name type="scientific">Collybia nuda</name>
    <dbReference type="NCBI Taxonomy" id="64659"/>
    <lineage>
        <taxon>Eukaryota</taxon>
        <taxon>Fungi</taxon>
        <taxon>Dikarya</taxon>
        <taxon>Basidiomycota</taxon>
        <taxon>Agaricomycotina</taxon>
        <taxon>Agaricomycetes</taxon>
        <taxon>Agaricomycetidae</taxon>
        <taxon>Agaricales</taxon>
        <taxon>Tricholomatineae</taxon>
        <taxon>Clitocybaceae</taxon>
        <taxon>Collybia</taxon>
    </lineage>
</organism>
<reference evidence="10" key="1">
    <citation type="submission" date="2020-11" db="EMBL/GenBank/DDBJ databases">
        <authorList>
            <consortium name="DOE Joint Genome Institute"/>
            <person name="Ahrendt S."/>
            <person name="Riley R."/>
            <person name="Andreopoulos W."/>
            <person name="Labutti K."/>
            <person name="Pangilinan J."/>
            <person name="Ruiz-Duenas F.J."/>
            <person name="Barrasa J.M."/>
            <person name="Sanchez-Garcia M."/>
            <person name="Camarero S."/>
            <person name="Miyauchi S."/>
            <person name="Serrano A."/>
            <person name="Linde D."/>
            <person name="Babiker R."/>
            <person name="Drula E."/>
            <person name="Ayuso-Fernandez I."/>
            <person name="Pacheco R."/>
            <person name="Padilla G."/>
            <person name="Ferreira P."/>
            <person name="Barriuso J."/>
            <person name="Kellner H."/>
            <person name="Castanera R."/>
            <person name="Alfaro M."/>
            <person name="Ramirez L."/>
            <person name="Pisabarro A.G."/>
            <person name="Kuo A."/>
            <person name="Tritt A."/>
            <person name="Lipzen A."/>
            <person name="He G."/>
            <person name="Yan M."/>
            <person name="Ng V."/>
            <person name="Cullen D."/>
            <person name="Martin F."/>
            <person name="Rosso M.-N."/>
            <person name="Henrissat B."/>
            <person name="Hibbett D."/>
            <person name="Martinez A.T."/>
            <person name="Grigoriev I.V."/>
        </authorList>
    </citation>
    <scope>NUCLEOTIDE SEQUENCE</scope>
    <source>
        <strain evidence="10">CBS 247.69</strain>
    </source>
</reference>
<evidence type="ECO:0000256" key="7">
    <source>
        <dbReference type="PROSITE-ProRule" id="PRU00042"/>
    </source>
</evidence>
<feature type="compositionally biased region" description="Polar residues" evidence="8">
    <location>
        <begin position="127"/>
        <end position="140"/>
    </location>
</feature>
<sequence>MVSNRNSPVARPLVTLPSFRESFPASLSEPDLTPICEYGTRPERYNFKAIQSPSATFIPPLVTPHMRVKPYIFKSREVLSHHPESISRSYERPIYESVCDMDAHSLPPPSDDDTSSVSSSSGLDSNAEANYSPMASSSTEYRYPPLLPEPRLQQQLGQITPQYLHSSDNRSAPPSGSVSNVPESRRVQAISSTRGLPDRPKRALSRPIGNDVLKWLEYAEEVRDENGAIHYQCRWEKGGRLPTACDYRAQKQAMKRHVEATHLKYRPHKCSFCHNAYSQKTALEVHEATHTGATPHECLFACGRAFSDPARRYRHHVDAHGYVPRQTNKKHGNAQMRVVRDKVQFGT</sequence>
<keyword evidence="11" id="KW-1185">Reference proteome</keyword>
<evidence type="ECO:0000256" key="3">
    <source>
        <dbReference type="ARBA" id="ARBA00022737"/>
    </source>
</evidence>
<feature type="region of interest" description="Disordered" evidence="8">
    <location>
        <begin position="164"/>
        <end position="203"/>
    </location>
</feature>
<comment type="caution">
    <text evidence="10">The sequence shown here is derived from an EMBL/GenBank/DDBJ whole genome shotgun (WGS) entry which is preliminary data.</text>
</comment>
<dbReference type="GO" id="GO:0008270">
    <property type="term" value="F:zinc ion binding"/>
    <property type="evidence" value="ECO:0007669"/>
    <property type="project" value="UniProtKB-KW"/>
</dbReference>
<dbReference type="OrthoDB" id="654211at2759"/>
<evidence type="ECO:0000256" key="2">
    <source>
        <dbReference type="ARBA" id="ARBA00022723"/>
    </source>
</evidence>
<dbReference type="Proteomes" id="UP000807353">
    <property type="component" value="Unassembled WGS sequence"/>
</dbReference>
<feature type="domain" description="C2H2-type" evidence="9">
    <location>
        <begin position="268"/>
        <end position="295"/>
    </location>
</feature>
<evidence type="ECO:0000256" key="8">
    <source>
        <dbReference type="SAM" id="MobiDB-lite"/>
    </source>
</evidence>
<evidence type="ECO:0000313" key="10">
    <source>
        <dbReference type="EMBL" id="KAF9466130.1"/>
    </source>
</evidence>
<dbReference type="InterPro" id="IPR013087">
    <property type="entry name" value="Znf_C2H2_type"/>
</dbReference>
<evidence type="ECO:0000313" key="11">
    <source>
        <dbReference type="Proteomes" id="UP000807353"/>
    </source>
</evidence>
<feature type="region of interest" description="Disordered" evidence="8">
    <location>
        <begin position="100"/>
        <end position="145"/>
    </location>
</feature>
<dbReference type="FunFam" id="3.30.160.60:FF:000145">
    <property type="entry name" value="Zinc finger protein 574"/>
    <property type="match status" value="1"/>
</dbReference>
<accession>A0A9P5YED6</accession>
<feature type="compositionally biased region" description="Low complexity" evidence="8">
    <location>
        <begin position="115"/>
        <end position="125"/>
    </location>
</feature>
<dbReference type="SUPFAM" id="SSF57667">
    <property type="entry name" value="beta-beta-alpha zinc fingers"/>
    <property type="match status" value="1"/>
</dbReference>
<feature type="compositionally biased region" description="Polar residues" evidence="8">
    <location>
        <begin position="164"/>
        <end position="182"/>
    </location>
</feature>
<evidence type="ECO:0000256" key="4">
    <source>
        <dbReference type="ARBA" id="ARBA00022771"/>
    </source>
</evidence>
<keyword evidence="3" id="KW-0677">Repeat</keyword>
<comment type="subcellular location">
    <subcellularLocation>
        <location evidence="1">Nucleus</location>
    </subcellularLocation>
</comment>
<dbReference type="EMBL" id="MU150243">
    <property type="protein sequence ID" value="KAF9466130.1"/>
    <property type="molecule type" value="Genomic_DNA"/>
</dbReference>
<evidence type="ECO:0000256" key="6">
    <source>
        <dbReference type="ARBA" id="ARBA00023242"/>
    </source>
</evidence>
<dbReference type="GO" id="GO:0000978">
    <property type="term" value="F:RNA polymerase II cis-regulatory region sequence-specific DNA binding"/>
    <property type="evidence" value="ECO:0007669"/>
    <property type="project" value="TreeGrafter"/>
</dbReference>
<dbReference type="GO" id="GO:0005634">
    <property type="term" value="C:nucleus"/>
    <property type="evidence" value="ECO:0007669"/>
    <property type="project" value="UniProtKB-SubCell"/>
</dbReference>
<keyword evidence="5" id="KW-0862">Zinc</keyword>